<comment type="subcellular location">
    <subcellularLocation>
        <location evidence="1">Cell membrane</location>
        <topology evidence="1">Multi-pass membrane protein</topology>
    </subcellularLocation>
</comment>
<keyword evidence="10" id="KW-0449">Lipoprotein</keyword>
<evidence type="ECO:0000256" key="1">
    <source>
        <dbReference type="ARBA" id="ARBA00004651"/>
    </source>
</evidence>
<dbReference type="NCBIfam" id="TIGR00546">
    <property type="entry name" value="lnt"/>
    <property type="match status" value="1"/>
</dbReference>
<protein>
    <submittedName>
        <fullName evidence="10">Apolipoprotein N-acyltransferase</fullName>
    </submittedName>
</protein>
<evidence type="ECO:0000256" key="6">
    <source>
        <dbReference type="ARBA" id="ARBA00022989"/>
    </source>
</evidence>
<keyword evidence="6" id="KW-1133">Transmembrane helix</keyword>
<dbReference type="Pfam" id="PF00795">
    <property type="entry name" value="CN_hydrolase"/>
    <property type="match status" value="1"/>
</dbReference>
<accession>A0A2N4UCM7</accession>
<evidence type="ECO:0000256" key="4">
    <source>
        <dbReference type="ARBA" id="ARBA00022679"/>
    </source>
</evidence>
<dbReference type="SUPFAM" id="SSF56317">
    <property type="entry name" value="Carbon-nitrogen hydrolase"/>
    <property type="match status" value="1"/>
</dbReference>
<sequence>MHGASHPCLAKIRPSREHLAAGWGLQQLDWSQPVGSPVSVSLLQGNVPQDKKWRADETENILRNYVQLARSSKTQLIVLPETAAPMFFNEIPAWFGEELATIALENGGDIIFGVPEQIPGEASGTLQFNSAVSIGNVPSQRYRKQHLVPFGEFIPFVTLFSWIPEVLQIPMANFSAGASGQPVMQIAGQRIAVNICFENVFGEEIIRPAADATLLLNLSNLAWFGRSLAPAQFVEISQMRAMENGRYMLLATNTGPTAIIDAKGRLVKQIAGFERGALTGTAQGYKGRTPYNFAGNWPILVLLFPDGLGGYSHNAALFRIDERGKLIKAYDVDRADLALADYLYNKSEP</sequence>
<dbReference type="GO" id="GO:0005886">
    <property type="term" value="C:plasma membrane"/>
    <property type="evidence" value="ECO:0007669"/>
    <property type="project" value="UniProtKB-SubCell"/>
</dbReference>
<keyword evidence="8 10" id="KW-0012">Acyltransferase</keyword>
<dbReference type="PANTHER" id="PTHR38686">
    <property type="entry name" value="APOLIPOPROTEIN N-ACYLTRANSFERASE"/>
    <property type="match status" value="1"/>
</dbReference>
<dbReference type="GO" id="GO:0042158">
    <property type="term" value="P:lipoprotein biosynthetic process"/>
    <property type="evidence" value="ECO:0007669"/>
    <property type="project" value="InterPro"/>
</dbReference>
<name>A0A2N4UCM7_9BURK</name>
<evidence type="ECO:0000313" key="10">
    <source>
        <dbReference type="EMBL" id="PLC52775.1"/>
    </source>
</evidence>
<dbReference type="InterPro" id="IPR004563">
    <property type="entry name" value="Apolipo_AcylTrfase"/>
</dbReference>
<organism evidence="10 11">
    <name type="scientific">Pollutimonas nitritireducens</name>
    <dbReference type="NCBI Taxonomy" id="2045209"/>
    <lineage>
        <taxon>Bacteria</taxon>
        <taxon>Pseudomonadati</taxon>
        <taxon>Pseudomonadota</taxon>
        <taxon>Betaproteobacteria</taxon>
        <taxon>Burkholderiales</taxon>
        <taxon>Alcaligenaceae</taxon>
        <taxon>Pollutimonas</taxon>
    </lineage>
</organism>
<dbReference type="InterPro" id="IPR003010">
    <property type="entry name" value="C-N_Hydrolase"/>
</dbReference>
<proteinExistence type="inferred from homology"/>
<comment type="caution">
    <text evidence="10">The sequence shown here is derived from an EMBL/GenBank/DDBJ whole genome shotgun (WGS) entry which is preliminary data.</text>
</comment>
<evidence type="ECO:0000313" key="11">
    <source>
        <dbReference type="Proteomes" id="UP000234328"/>
    </source>
</evidence>
<evidence type="ECO:0000256" key="2">
    <source>
        <dbReference type="ARBA" id="ARBA00010065"/>
    </source>
</evidence>
<dbReference type="PANTHER" id="PTHR38686:SF1">
    <property type="entry name" value="APOLIPOPROTEIN N-ACYLTRANSFERASE"/>
    <property type="match status" value="1"/>
</dbReference>
<evidence type="ECO:0000256" key="8">
    <source>
        <dbReference type="ARBA" id="ARBA00023315"/>
    </source>
</evidence>
<gene>
    <name evidence="10" type="primary">lnt</name>
    <name evidence="10" type="ORF">CR155_17050</name>
</gene>
<dbReference type="Proteomes" id="UP000234328">
    <property type="component" value="Unassembled WGS sequence"/>
</dbReference>
<comment type="similarity">
    <text evidence="2">Belongs to the CN hydrolase family. Apolipoprotein N-acyltransferase subfamily.</text>
</comment>
<dbReference type="Gene3D" id="3.60.110.10">
    <property type="entry name" value="Carbon-nitrogen hydrolase"/>
    <property type="match status" value="1"/>
</dbReference>
<reference evidence="10 11" key="1">
    <citation type="submission" date="2017-10" db="EMBL/GenBank/DDBJ databases">
        <title>Two draft genome sequences of Pusillimonas sp. strains isolated from a nitrate- and radionuclide-contaminated groundwater in Russia.</title>
        <authorList>
            <person name="Grouzdev D.S."/>
            <person name="Tourova T.P."/>
            <person name="Goeva M.A."/>
            <person name="Babich T.L."/>
            <person name="Sokolova D.S."/>
            <person name="Abdullin R."/>
            <person name="Poltaraus A.B."/>
            <person name="Toshchakov S.V."/>
            <person name="Nazina T.N."/>
        </authorList>
    </citation>
    <scope>NUCLEOTIDE SEQUENCE [LARGE SCALE GENOMIC DNA]</scope>
    <source>
        <strain evidence="10 11">JR1/69-2-13</strain>
    </source>
</reference>
<evidence type="ECO:0000256" key="7">
    <source>
        <dbReference type="ARBA" id="ARBA00023136"/>
    </source>
</evidence>
<dbReference type="AlphaFoldDB" id="A0A2N4UCM7"/>
<dbReference type="CDD" id="cd07571">
    <property type="entry name" value="ALP_N-acyl_transferase"/>
    <property type="match status" value="1"/>
</dbReference>
<dbReference type="EMBL" id="PDNV01000011">
    <property type="protein sequence ID" value="PLC52775.1"/>
    <property type="molecule type" value="Genomic_DNA"/>
</dbReference>
<keyword evidence="5" id="KW-0812">Transmembrane</keyword>
<evidence type="ECO:0000259" key="9">
    <source>
        <dbReference type="PROSITE" id="PS50263"/>
    </source>
</evidence>
<feature type="domain" description="CN hydrolase" evidence="9">
    <location>
        <begin position="43"/>
        <end position="284"/>
    </location>
</feature>
<dbReference type="PROSITE" id="PS50263">
    <property type="entry name" value="CN_HYDROLASE"/>
    <property type="match status" value="1"/>
</dbReference>
<keyword evidence="4 10" id="KW-0808">Transferase</keyword>
<keyword evidence="3" id="KW-1003">Cell membrane</keyword>
<dbReference type="InterPro" id="IPR036526">
    <property type="entry name" value="C-N_Hydrolase_sf"/>
</dbReference>
<evidence type="ECO:0000256" key="5">
    <source>
        <dbReference type="ARBA" id="ARBA00022692"/>
    </source>
</evidence>
<evidence type="ECO:0000256" key="3">
    <source>
        <dbReference type="ARBA" id="ARBA00022475"/>
    </source>
</evidence>
<keyword evidence="11" id="KW-1185">Reference proteome</keyword>
<dbReference type="GO" id="GO:0016410">
    <property type="term" value="F:N-acyltransferase activity"/>
    <property type="evidence" value="ECO:0007669"/>
    <property type="project" value="InterPro"/>
</dbReference>
<keyword evidence="7" id="KW-0472">Membrane</keyword>